<reference evidence="13" key="1">
    <citation type="submission" date="2025-08" db="UniProtKB">
        <authorList>
            <consortium name="Ensembl"/>
        </authorList>
    </citation>
    <scope>IDENTIFICATION</scope>
</reference>
<feature type="region of interest" description="Disordered" evidence="10">
    <location>
        <begin position="291"/>
        <end position="357"/>
    </location>
</feature>
<evidence type="ECO:0000256" key="5">
    <source>
        <dbReference type="ARBA" id="ARBA00022837"/>
    </source>
</evidence>
<evidence type="ECO:0000259" key="12">
    <source>
        <dbReference type="Pfam" id="PF19699"/>
    </source>
</evidence>
<evidence type="ECO:0000256" key="2">
    <source>
        <dbReference type="ARBA" id="ARBA00022692"/>
    </source>
</evidence>
<keyword evidence="3" id="KW-0732">Signal</keyword>
<protein>
    <recommendedName>
        <fullName evidence="12">Calsyntenin C-terminal domain-containing protein</fullName>
    </recommendedName>
</protein>
<proteinExistence type="predicted"/>
<organism evidence="13 14">
    <name type="scientific">Laticauda laticaudata</name>
    <name type="common">Blue-ringed sea krait</name>
    <name type="synonym">Blue-lipped sea krait</name>
    <dbReference type="NCBI Taxonomy" id="8630"/>
    <lineage>
        <taxon>Eukaryota</taxon>
        <taxon>Metazoa</taxon>
        <taxon>Chordata</taxon>
        <taxon>Craniata</taxon>
        <taxon>Vertebrata</taxon>
        <taxon>Euteleostomi</taxon>
        <taxon>Lepidosauria</taxon>
        <taxon>Squamata</taxon>
        <taxon>Bifurcata</taxon>
        <taxon>Unidentata</taxon>
        <taxon>Episquamata</taxon>
        <taxon>Toxicofera</taxon>
        <taxon>Serpentes</taxon>
        <taxon>Colubroidea</taxon>
        <taxon>Elapidae</taxon>
        <taxon>Laticaudinae</taxon>
        <taxon>Laticauda</taxon>
    </lineage>
</organism>
<keyword evidence="5" id="KW-0106">Calcium</keyword>
<name>A0A8C5SQ76_LATLA</name>
<evidence type="ECO:0000256" key="8">
    <source>
        <dbReference type="ARBA" id="ARBA00023136"/>
    </source>
</evidence>
<comment type="subcellular location">
    <subcellularLocation>
        <location evidence="1">Membrane</location>
        <topology evidence="1">Single-pass type I membrane protein</topology>
    </subcellularLocation>
</comment>
<dbReference type="PANTHER" id="PTHR14139">
    <property type="entry name" value="CALSYNTENIN"/>
    <property type="match status" value="1"/>
</dbReference>
<dbReference type="GO" id="GO:0045211">
    <property type="term" value="C:postsynaptic membrane"/>
    <property type="evidence" value="ECO:0007669"/>
    <property type="project" value="TreeGrafter"/>
</dbReference>
<keyword evidence="8 11" id="KW-0472">Membrane</keyword>
<dbReference type="AlphaFoldDB" id="A0A8C5SQ76"/>
<dbReference type="GO" id="GO:0009986">
    <property type="term" value="C:cell surface"/>
    <property type="evidence" value="ECO:0007669"/>
    <property type="project" value="TreeGrafter"/>
</dbReference>
<evidence type="ECO:0000256" key="7">
    <source>
        <dbReference type="ARBA" id="ARBA00022989"/>
    </source>
</evidence>
<dbReference type="Pfam" id="PF19699">
    <property type="entry name" value="CLSTN_C"/>
    <property type="match status" value="1"/>
</dbReference>
<feature type="domain" description="Calsyntenin C-terminal" evidence="12">
    <location>
        <begin position="9"/>
        <end position="296"/>
    </location>
</feature>
<keyword evidence="4" id="KW-0677">Repeat</keyword>
<sequence>MKLNGLFFRCFGEDTCISIPDIDTYVMVLQAKEPKITITGMDHFARPATQFEHERGVILLPDVRIVSTASKMEHPSDLKETVTRAHKPVLFEKVDYNLDFCDILVIGSELDPKQECLELDKKDLQGKHIEATNSTAGYSIYGVDTMKNYEKVLQQIRYRNWHTSSFSDRKFRIKCSELNGRYTSNEFNLEIDILHNSNSNSIEYTNLMIKEPQFLQSIHHPEESTNNIQSSVLPSMATITIIISVSVLIFIIVMGVYRIHSACQHTSKEHETNKENEMDWDDSALTITINPMEKYEQPCGEEESDEEEIEDEDDTTSADSDETEEEEEEEEATGNKGDKQNTTRQDQLEWDDSTLPY</sequence>
<evidence type="ECO:0000256" key="9">
    <source>
        <dbReference type="ARBA" id="ARBA00023180"/>
    </source>
</evidence>
<evidence type="ECO:0000256" key="4">
    <source>
        <dbReference type="ARBA" id="ARBA00022737"/>
    </source>
</evidence>
<dbReference type="Proteomes" id="UP000694406">
    <property type="component" value="Unplaced"/>
</dbReference>
<dbReference type="PANTHER" id="PTHR14139:SF3">
    <property type="entry name" value="CALSYNTENIN-2"/>
    <property type="match status" value="1"/>
</dbReference>
<evidence type="ECO:0000256" key="1">
    <source>
        <dbReference type="ARBA" id="ARBA00004479"/>
    </source>
</evidence>
<dbReference type="GO" id="GO:0051965">
    <property type="term" value="P:positive regulation of synapse assembly"/>
    <property type="evidence" value="ECO:0007669"/>
    <property type="project" value="TreeGrafter"/>
</dbReference>
<dbReference type="GeneTree" id="ENSGT00950000183086"/>
<keyword evidence="7 11" id="KW-1133">Transmembrane helix</keyword>
<feature type="compositionally biased region" description="Acidic residues" evidence="10">
    <location>
        <begin position="348"/>
        <end position="357"/>
    </location>
</feature>
<evidence type="ECO:0000256" key="6">
    <source>
        <dbReference type="ARBA" id="ARBA00022889"/>
    </source>
</evidence>
<dbReference type="GO" id="GO:0007155">
    <property type="term" value="P:cell adhesion"/>
    <property type="evidence" value="ECO:0007669"/>
    <property type="project" value="UniProtKB-KW"/>
</dbReference>
<keyword evidence="9" id="KW-0325">Glycoprotein</keyword>
<keyword evidence="2 11" id="KW-0812">Transmembrane</keyword>
<dbReference type="Ensembl" id="ENSLLTT00000021520.1">
    <property type="protein sequence ID" value="ENSLLTP00000020755.1"/>
    <property type="gene ID" value="ENSLLTG00000015525.1"/>
</dbReference>
<reference evidence="13" key="2">
    <citation type="submission" date="2025-09" db="UniProtKB">
        <authorList>
            <consortium name="Ensembl"/>
        </authorList>
    </citation>
    <scope>IDENTIFICATION</scope>
</reference>
<evidence type="ECO:0000256" key="10">
    <source>
        <dbReference type="SAM" id="MobiDB-lite"/>
    </source>
</evidence>
<evidence type="ECO:0000313" key="13">
    <source>
        <dbReference type="Ensembl" id="ENSLLTP00000020755.1"/>
    </source>
</evidence>
<dbReference type="InterPro" id="IPR045588">
    <property type="entry name" value="CLSTN_C"/>
</dbReference>
<keyword evidence="6" id="KW-0130">Cell adhesion</keyword>
<keyword evidence="14" id="KW-1185">Reference proteome</keyword>
<evidence type="ECO:0000256" key="3">
    <source>
        <dbReference type="ARBA" id="ARBA00022729"/>
    </source>
</evidence>
<dbReference type="GO" id="GO:0050806">
    <property type="term" value="P:positive regulation of synaptic transmission"/>
    <property type="evidence" value="ECO:0007669"/>
    <property type="project" value="TreeGrafter"/>
</dbReference>
<evidence type="ECO:0000256" key="11">
    <source>
        <dbReference type="SAM" id="Phobius"/>
    </source>
</evidence>
<evidence type="ECO:0000313" key="14">
    <source>
        <dbReference type="Proteomes" id="UP000694406"/>
    </source>
</evidence>
<feature type="transmembrane region" description="Helical" evidence="11">
    <location>
        <begin position="236"/>
        <end position="257"/>
    </location>
</feature>
<feature type="compositionally biased region" description="Acidic residues" evidence="10">
    <location>
        <begin position="299"/>
        <end position="332"/>
    </location>
</feature>
<accession>A0A8C5SQ76</accession>